<evidence type="ECO:0000256" key="1">
    <source>
        <dbReference type="ARBA" id="ARBA00001554"/>
    </source>
</evidence>
<organism evidence="6 7">
    <name type="scientific">Saccharopolyspora halophila</name>
    <dbReference type="NCBI Taxonomy" id="405551"/>
    <lineage>
        <taxon>Bacteria</taxon>
        <taxon>Bacillati</taxon>
        <taxon>Actinomycetota</taxon>
        <taxon>Actinomycetes</taxon>
        <taxon>Pseudonocardiales</taxon>
        <taxon>Pseudonocardiaceae</taxon>
        <taxon>Saccharopolyspora</taxon>
    </lineage>
</organism>
<sequence>MGIHHGRMTELLTDDQITEALEHLPEWSRDGEKLTRVVDFPGFPKAIQAITRIAEIAENEDHHPDMDIRFKTVTFYLTTHFKGGITGNDTSMAQEIDGVVEQYSN</sequence>
<dbReference type="Proteomes" id="UP001501218">
    <property type="component" value="Unassembled WGS sequence"/>
</dbReference>
<dbReference type="CDD" id="cd00488">
    <property type="entry name" value="PCD_DCoH"/>
    <property type="match status" value="1"/>
</dbReference>
<keyword evidence="5" id="KW-0456">Lyase</keyword>
<dbReference type="EC" id="4.2.1.96" evidence="3"/>
<dbReference type="EMBL" id="BAAARA010000001">
    <property type="protein sequence ID" value="GAA2332214.1"/>
    <property type="molecule type" value="Genomic_DNA"/>
</dbReference>
<reference evidence="6 7" key="1">
    <citation type="journal article" date="2019" name="Int. J. Syst. Evol. Microbiol.">
        <title>The Global Catalogue of Microorganisms (GCM) 10K type strain sequencing project: providing services to taxonomists for standard genome sequencing and annotation.</title>
        <authorList>
            <consortium name="The Broad Institute Genomics Platform"/>
            <consortium name="The Broad Institute Genome Sequencing Center for Infectious Disease"/>
            <person name="Wu L."/>
            <person name="Ma J."/>
        </authorList>
    </citation>
    <scope>NUCLEOTIDE SEQUENCE [LARGE SCALE GENOMIC DNA]</scope>
    <source>
        <strain evidence="6 7">JCM 16221</strain>
    </source>
</reference>
<comment type="similarity">
    <text evidence="2">Belongs to the pterin-4-alpha-carbinolamine dehydratase family.</text>
</comment>
<protein>
    <recommendedName>
        <fullName evidence="4">Putative pterin-4-alpha-carbinolamine dehydratase</fullName>
        <ecNumber evidence="3">4.2.1.96</ecNumber>
    </recommendedName>
</protein>
<dbReference type="Pfam" id="PF01329">
    <property type="entry name" value="Pterin_4a"/>
    <property type="match status" value="1"/>
</dbReference>
<proteinExistence type="inferred from homology"/>
<keyword evidence="7" id="KW-1185">Reference proteome</keyword>
<dbReference type="PANTHER" id="PTHR12599:SF0">
    <property type="entry name" value="PTERIN-4-ALPHA-CARBINOLAMINE DEHYDRATASE"/>
    <property type="match status" value="1"/>
</dbReference>
<gene>
    <name evidence="6" type="ORF">GCM10009854_04280</name>
</gene>
<comment type="caution">
    <text evidence="6">The sequence shown here is derived from an EMBL/GenBank/DDBJ whole genome shotgun (WGS) entry which is preliminary data.</text>
</comment>
<evidence type="ECO:0000313" key="7">
    <source>
        <dbReference type="Proteomes" id="UP001501218"/>
    </source>
</evidence>
<evidence type="ECO:0000256" key="2">
    <source>
        <dbReference type="ARBA" id="ARBA00006472"/>
    </source>
</evidence>
<dbReference type="SUPFAM" id="SSF55248">
    <property type="entry name" value="PCD-like"/>
    <property type="match status" value="1"/>
</dbReference>
<evidence type="ECO:0000256" key="3">
    <source>
        <dbReference type="ARBA" id="ARBA00013252"/>
    </source>
</evidence>
<comment type="catalytic activity">
    <reaction evidence="1">
        <text>(4aS,6R)-4a-hydroxy-L-erythro-5,6,7,8-tetrahydrobiopterin = (6R)-L-erythro-6,7-dihydrobiopterin + H2O</text>
        <dbReference type="Rhea" id="RHEA:11920"/>
        <dbReference type="ChEBI" id="CHEBI:15377"/>
        <dbReference type="ChEBI" id="CHEBI:15642"/>
        <dbReference type="ChEBI" id="CHEBI:43120"/>
        <dbReference type="EC" id="4.2.1.96"/>
    </reaction>
</comment>
<name>A0ABN3FKC8_9PSEU</name>
<dbReference type="Gene3D" id="3.30.1360.20">
    <property type="entry name" value="Transcriptional coactivator/pterin dehydratase"/>
    <property type="match status" value="1"/>
</dbReference>
<dbReference type="NCBIfam" id="NF002017">
    <property type="entry name" value="PRK00823.1-2"/>
    <property type="match status" value="1"/>
</dbReference>
<evidence type="ECO:0000313" key="6">
    <source>
        <dbReference type="EMBL" id="GAA2332214.1"/>
    </source>
</evidence>
<evidence type="ECO:0000256" key="5">
    <source>
        <dbReference type="ARBA" id="ARBA00023239"/>
    </source>
</evidence>
<accession>A0ABN3FKC8</accession>
<dbReference type="InterPro" id="IPR036428">
    <property type="entry name" value="PCD_sf"/>
</dbReference>
<dbReference type="PANTHER" id="PTHR12599">
    <property type="entry name" value="PTERIN-4-ALPHA-CARBINOLAMINE DEHYDRATASE"/>
    <property type="match status" value="1"/>
</dbReference>
<evidence type="ECO:0000256" key="4">
    <source>
        <dbReference type="ARBA" id="ARBA00021735"/>
    </source>
</evidence>
<dbReference type="InterPro" id="IPR001533">
    <property type="entry name" value="Pterin_deHydtase"/>
</dbReference>